<sequence length="71" mass="8051">MDPTVIGPNHETNHPSFPTYYPDDNNEKPLDEELFAGDIYHFDQLTLTIDDIQVASLTARCTITKTAQKNK</sequence>
<protein>
    <submittedName>
        <fullName evidence="2">Uncharacterized protein</fullName>
    </submittedName>
</protein>
<evidence type="ECO:0000313" key="3">
    <source>
        <dbReference type="EMBL" id="CAF3826663.1"/>
    </source>
</evidence>
<evidence type="ECO:0000256" key="1">
    <source>
        <dbReference type="SAM" id="MobiDB-lite"/>
    </source>
</evidence>
<dbReference type="Proteomes" id="UP000663874">
    <property type="component" value="Unassembled WGS sequence"/>
</dbReference>
<organism evidence="2 5">
    <name type="scientific">Rotaria sordida</name>
    <dbReference type="NCBI Taxonomy" id="392033"/>
    <lineage>
        <taxon>Eukaryota</taxon>
        <taxon>Metazoa</taxon>
        <taxon>Spiralia</taxon>
        <taxon>Gnathifera</taxon>
        <taxon>Rotifera</taxon>
        <taxon>Eurotatoria</taxon>
        <taxon>Bdelloidea</taxon>
        <taxon>Philodinida</taxon>
        <taxon>Philodinidae</taxon>
        <taxon>Rotaria</taxon>
    </lineage>
</organism>
<gene>
    <name evidence="3" type="ORF">FNK824_LOCUS16494</name>
    <name evidence="4" type="ORF">OTI717_LOCUS36558</name>
    <name evidence="2" type="ORF">SEV965_LOCUS9168</name>
</gene>
<dbReference type="EMBL" id="CAJOAX010015737">
    <property type="protein sequence ID" value="CAF4157814.1"/>
    <property type="molecule type" value="Genomic_DNA"/>
</dbReference>
<accession>A0A814EHR7</accession>
<evidence type="ECO:0000313" key="2">
    <source>
        <dbReference type="EMBL" id="CAF0969456.1"/>
    </source>
</evidence>
<proteinExistence type="predicted"/>
<dbReference type="EMBL" id="CAJNOU010000353">
    <property type="protein sequence ID" value="CAF0969456.1"/>
    <property type="molecule type" value="Genomic_DNA"/>
</dbReference>
<dbReference type="Proteomes" id="UP000663889">
    <property type="component" value="Unassembled WGS sequence"/>
</dbReference>
<dbReference type="AlphaFoldDB" id="A0A814EHR7"/>
<feature type="region of interest" description="Disordered" evidence="1">
    <location>
        <begin position="1"/>
        <end position="28"/>
    </location>
</feature>
<dbReference type="EMBL" id="CAJOBE010002504">
    <property type="protein sequence ID" value="CAF3826663.1"/>
    <property type="molecule type" value="Genomic_DNA"/>
</dbReference>
<dbReference type="Proteomes" id="UP000663823">
    <property type="component" value="Unassembled WGS sequence"/>
</dbReference>
<evidence type="ECO:0000313" key="4">
    <source>
        <dbReference type="EMBL" id="CAF4157814.1"/>
    </source>
</evidence>
<name>A0A814EHR7_9BILA</name>
<reference evidence="2" key="1">
    <citation type="submission" date="2021-02" db="EMBL/GenBank/DDBJ databases">
        <authorList>
            <person name="Nowell W R."/>
        </authorList>
    </citation>
    <scope>NUCLEOTIDE SEQUENCE</scope>
</reference>
<comment type="caution">
    <text evidence="2">The sequence shown here is derived from an EMBL/GenBank/DDBJ whole genome shotgun (WGS) entry which is preliminary data.</text>
</comment>
<evidence type="ECO:0000313" key="5">
    <source>
        <dbReference type="Proteomes" id="UP000663889"/>
    </source>
</evidence>